<dbReference type="PANTHER" id="PTHR12687">
    <property type="entry name" value="NUCLEOLAR COMPLEX 2 AND RAD4-RELATED"/>
    <property type="match status" value="1"/>
</dbReference>
<evidence type="ECO:0008006" key="7">
    <source>
        <dbReference type="Google" id="ProtNLM"/>
    </source>
</evidence>
<dbReference type="GO" id="GO:0005654">
    <property type="term" value="C:nucleoplasm"/>
    <property type="evidence" value="ECO:0007669"/>
    <property type="project" value="TreeGrafter"/>
</dbReference>
<feature type="region of interest" description="Disordered" evidence="4">
    <location>
        <begin position="85"/>
        <end position="148"/>
    </location>
</feature>
<keyword evidence="3" id="KW-0539">Nucleus</keyword>
<organism evidence="5 6">
    <name type="scientific">Glutinoglossum americanum</name>
    <dbReference type="NCBI Taxonomy" id="1670608"/>
    <lineage>
        <taxon>Eukaryota</taxon>
        <taxon>Fungi</taxon>
        <taxon>Dikarya</taxon>
        <taxon>Ascomycota</taxon>
        <taxon>Pezizomycotina</taxon>
        <taxon>Geoglossomycetes</taxon>
        <taxon>Geoglossales</taxon>
        <taxon>Geoglossaceae</taxon>
        <taxon>Glutinoglossum</taxon>
    </lineage>
</organism>
<dbReference type="OrthoDB" id="10266662at2759"/>
<dbReference type="InterPro" id="IPR005343">
    <property type="entry name" value="Noc2"/>
</dbReference>
<proteinExistence type="inferred from homology"/>
<evidence type="ECO:0000256" key="3">
    <source>
        <dbReference type="ARBA" id="ARBA00023242"/>
    </source>
</evidence>
<feature type="compositionally biased region" description="Basic and acidic residues" evidence="4">
    <location>
        <begin position="9"/>
        <end position="28"/>
    </location>
</feature>
<evidence type="ECO:0000256" key="4">
    <source>
        <dbReference type="SAM" id="MobiDB-lite"/>
    </source>
</evidence>
<dbReference type="Pfam" id="PF03715">
    <property type="entry name" value="Noc2"/>
    <property type="match status" value="1"/>
</dbReference>
<dbReference type="AlphaFoldDB" id="A0A9P8I893"/>
<comment type="similarity">
    <text evidence="2">Belongs to the NOC2 family.</text>
</comment>
<evidence type="ECO:0000313" key="5">
    <source>
        <dbReference type="EMBL" id="KAH0542658.1"/>
    </source>
</evidence>
<feature type="region of interest" description="Disordered" evidence="4">
    <location>
        <begin position="1"/>
        <end position="54"/>
    </location>
</feature>
<evidence type="ECO:0000256" key="1">
    <source>
        <dbReference type="ARBA" id="ARBA00004123"/>
    </source>
</evidence>
<dbReference type="GO" id="GO:0030690">
    <property type="term" value="C:Noc1p-Noc2p complex"/>
    <property type="evidence" value="ECO:0007669"/>
    <property type="project" value="TreeGrafter"/>
</dbReference>
<accession>A0A9P8I893</accession>
<dbReference type="EMBL" id="JAGHQL010000049">
    <property type="protein sequence ID" value="KAH0542658.1"/>
    <property type="molecule type" value="Genomic_DNA"/>
</dbReference>
<dbReference type="Proteomes" id="UP000698800">
    <property type="component" value="Unassembled WGS sequence"/>
</dbReference>
<dbReference type="PANTHER" id="PTHR12687:SF4">
    <property type="entry name" value="NUCLEOLAR COMPLEX PROTEIN 2 HOMOLOG"/>
    <property type="match status" value="1"/>
</dbReference>
<evidence type="ECO:0000256" key="2">
    <source>
        <dbReference type="ARBA" id="ARBA00005907"/>
    </source>
</evidence>
<dbReference type="GO" id="GO:0030691">
    <property type="term" value="C:Noc2p-Noc3p complex"/>
    <property type="evidence" value="ECO:0007669"/>
    <property type="project" value="TreeGrafter"/>
</dbReference>
<gene>
    <name evidence="5" type="ORF">FGG08_002981</name>
</gene>
<name>A0A9P8I893_9PEZI</name>
<sequence length="713" mass="79293">MGRVKKSTRKFEKNHLKDALERRKDFAKVKQRSQIKAKKKAKNAKESSDGKVGAANGSYAIEESEASGGGGGLFGDMGVEDFFQGGFGIPDSKGGSANRMKQTGAKTGKRRRVDSEGRGDSSPSIHSSEDVVPPTASGSESSAGDDFDTHKEDLNALVEKDPEFYNYLKENDAELLEFSENNETNLEADALSDSEVEDAPGKKRRKLGKGTTPDGQEGGETEVTIVMVGKWKTALMENKSLRAMRQVILAFRTAAHVNENDGKEYKYTISDPDALSDVSTLKLTLSSLLPLIPYLFSFKKLLRSLVKTVVNIWSDPSCPEATRITAFLVIRKVVVIGDSGLIEAALKFTYQGLVKGSRVTTVHTLHGINLMKNSATELWGLDQTVGYMTGFNFVRQLAIHLRACITNNSKESYKAVYNWQYVHSLDFWSRVLSAHCDPIKEAQTAKESPLRPLIYPIVQVTLGVIRLIPTAQYFPLRFQLTRALLRLSCATGTYIPLAPVLIEVLSSTEMKKKPKPSTLKPLDFSTAIRAPKSYLRTRIYQDGLGEQVVELLSDFFVLWTKSIAFPELVLPVNVMLKRWLRQVSGSSAKQRAKKGKVGNRNGKVNAAVGLLVQKLDTNARWVEDRRAKVDYALSNRAGVDGFLKEEEWEKTPLGAFVVGQRKLREESERLVEARRKEEIKREKEGQGGDKDKEISEASEWSDDDEIGDNDHEM</sequence>
<feature type="compositionally biased region" description="Basic residues" evidence="4">
    <location>
        <begin position="29"/>
        <end position="42"/>
    </location>
</feature>
<dbReference type="GO" id="GO:0042273">
    <property type="term" value="P:ribosomal large subunit biogenesis"/>
    <property type="evidence" value="ECO:0007669"/>
    <property type="project" value="TreeGrafter"/>
</dbReference>
<feature type="region of interest" description="Disordered" evidence="4">
    <location>
        <begin position="666"/>
        <end position="713"/>
    </location>
</feature>
<comment type="subcellular location">
    <subcellularLocation>
        <location evidence="1">Nucleus</location>
    </subcellularLocation>
</comment>
<comment type="caution">
    <text evidence="5">The sequence shown here is derived from an EMBL/GenBank/DDBJ whole genome shotgun (WGS) entry which is preliminary data.</text>
</comment>
<reference evidence="5" key="1">
    <citation type="submission" date="2021-03" db="EMBL/GenBank/DDBJ databases">
        <title>Comparative genomics and phylogenomic investigation of the class Geoglossomycetes provide insights into ecological specialization and systematics.</title>
        <authorList>
            <person name="Melie T."/>
            <person name="Pirro S."/>
            <person name="Miller A.N."/>
            <person name="Quandt A."/>
        </authorList>
    </citation>
    <scope>NUCLEOTIDE SEQUENCE</scope>
    <source>
        <strain evidence="5">GBOQ0MN5Z8</strain>
    </source>
</reference>
<feature type="compositionally biased region" description="Basic and acidic residues" evidence="4">
    <location>
        <begin position="666"/>
        <end position="695"/>
    </location>
</feature>
<feature type="region of interest" description="Disordered" evidence="4">
    <location>
        <begin position="185"/>
        <end position="220"/>
    </location>
</feature>
<keyword evidence="6" id="KW-1185">Reference proteome</keyword>
<protein>
    <recommendedName>
        <fullName evidence="7">Nucleolar complex protein 2</fullName>
    </recommendedName>
</protein>
<dbReference type="GO" id="GO:0005730">
    <property type="term" value="C:nucleolus"/>
    <property type="evidence" value="ECO:0007669"/>
    <property type="project" value="TreeGrafter"/>
</dbReference>
<evidence type="ECO:0000313" key="6">
    <source>
        <dbReference type="Proteomes" id="UP000698800"/>
    </source>
</evidence>